<evidence type="ECO:0000256" key="2">
    <source>
        <dbReference type="ARBA" id="ARBA00022606"/>
    </source>
</evidence>
<dbReference type="PANTHER" id="PTHR21137:SF44">
    <property type="entry name" value="ODORANT RECEPTOR 13A-RELATED"/>
    <property type="match status" value="1"/>
</dbReference>
<evidence type="ECO:0000256" key="5">
    <source>
        <dbReference type="ARBA" id="ARBA00022989"/>
    </source>
</evidence>
<evidence type="ECO:0000256" key="8">
    <source>
        <dbReference type="ARBA" id="ARBA00023224"/>
    </source>
</evidence>
<dbReference type="EMBL" id="KY283758">
    <property type="protein sequence ID" value="AST36417.1"/>
    <property type="molecule type" value="mRNA"/>
</dbReference>
<feature type="transmembrane region" description="Helical" evidence="9">
    <location>
        <begin position="43"/>
        <end position="62"/>
    </location>
</feature>
<dbReference type="GO" id="GO:0005886">
    <property type="term" value="C:plasma membrane"/>
    <property type="evidence" value="ECO:0007669"/>
    <property type="project" value="UniProtKB-SubCell"/>
</dbReference>
<feature type="transmembrane region" description="Helical" evidence="9">
    <location>
        <begin position="303"/>
        <end position="321"/>
    </location>
</feature>
<evidence type="ECO:0000256" key="1">
    <source>
        <dbReference type="ARBA" id="ARBA00004141"/>
    </source>
</evidence>
<protein>
    <recommendedName>
        <fullName evidence="9">Odorant receptor</fullName>
    </recommendedName>
</protein>
<organism evidence="10">
    <name type="scientific">Cydia nigricana</name>
    <dbReference type="NCBI Taxonomy" id="753170"/>
    <lineage>
        <taxon>Eukaryota</taxon>
        <taxon>Metazoa</taxon>
        <taxon>Ecdysozoa</taxon>
        <taxon>Arthropoda</taxon>
        <taxon>Hexapoda</taxon>
        <taxon>Insecta</taxon>
        <taxon>Pterygota</taxon>
        <taxon>Neoptera</taxon>
        <taxon>Endopterygota</taxon>
        <taxon>Lepidoptera</taxon>
        <taxon>Glossata</taxon>
        <taxon>Ditrysia</taxon>
        <taxon>Tortricoidea</taxon>
        <taxon>Tortricidae</taxon>
        <taxon>Olethreutinae</taxon>
        <taxon>Grapholitini</taxon>
        <taxon>Cydia</taxon>
    </lineage>
</organism>
<dbReference type="GO" id="GO:0005549">
    <property type="term" value="F:odorant binding"/>
    <property type="evidence" value="ECO:0007669"/>
    <property type="project" value="InterPro"/>
</dbReference>
<comment type="subcellular location">
    <subcellularLocation>
        <location evidence="9">Cell membrane</location>
        <topology evidence="9">Multi-pass membrane protein</topology>
    </subcellularLocation>
    <subcellularLocation>
        <location evidence="1">Membrane</location>
        <topology evidence="1">Multi-pass membrane protein</topology>
    </subcellularLocation>
</comment>
<keyword evidence="3 9" id="KW-0812">Transmembrane</keyword>
<sequence length="401" mass="46685">MASLEQLPSSFIDTITTPLNLFRFIGLEFFDDAKARFENYFRFILFLLLSFTFLQGLIFFFVKINELDAGILEIANVIPCLFLVIQSLYKLSIKRKKYLIRNVVYEIAELWPGEVENQEKKEIMDFWVHRNKMICNALLKFTILGLLIFNGISLVTYFILRLLGKDPAYVFPFELHYPFEIDALWKYVGVYLMQTLATTTIGICSYQCCGILQFSLTVNVSMLFRVMQYDLVNINVNRRGLEADESLENLRNIVKRHQRILKLAEDLDEIFGAILFNVLVFSSLIICFFGFLSIVIKVKFQQFMYLTAALEVLFSVFFITLPGQILIDTSSGVADAAYQSLWYNSDQRFRKMIHIMIARSQKPCKLRAMGYTDINFETFYKICGSTWSYLSVVNQMYQNSL</sequence>
<comment type="caution">
    <text evidence="9">Lacks conserved residue(s) required for the propagation of feature annotation.</text>
</comment>
<dbReference type="GO" id="GO:0007165">
    <property type="term" value="P:signal transduction"/>
    <property type="evidence" value="ECO:0007669"/>
    <property type="project" value="UniProtKB-KW"/>
</dbReference>
<feature type="transmembrane region" description="Helical" evidence="9">
    <location>
        <begin position="270"/>
        <end position="296"/>
    </location>
</feature>
<evidence type="ECO:0000256" key="9">
    <source>
        <dbReference type="RuleBase" id="RU351113"/>
    </source>
</evidence>
<dbReference type="InterPro" id="IPR004117">
    <property type="entry name" value="7tm6_olfct_rcpt"/>
</dbReference>
<dbReference type="AlphaFoldDB" id="A0A223HDF3"/>
<evidence type="ECO:0000256" key="6">
    <source>
        <dbReference type="ARBA" id="ARBA00023136"/>
    </source>
</evidence>
<keyword evidence="5 9" id="KW-1133">Transmembrane helix</keyword>
<gene>
    <name evidence="10" type="primary">OR</name>
</gene>
<accession>A0A223HDF3</accession>
<reference evidence="10" key="1">
    <citation type="journal article" date="2017" name="Sci. Rep.">
        <title>Antennal transcriptomes of three tortricid moths reveal putative conserved chemosensory receptors for social and habitat olfactory cues.</title>
        <authorList>
            <person name="Gonzalez F."/>
            <person name="Witzgall P."/>
            <person name="Walker W.B."/>
        </authorList>
    </citation>
    <scope>NUCLEOTIDE SEQUENCE</scope>
</reference>
<evidence type="ECO:0000256" key="7">
    <source>
        <dbReference type="ARBA" id="ARBA00023170"/>
    </source>
</evidence>
<feature type="transmembrane region" description="Helical" evidence="9">
    <location>
        <begin position="74"/>
        <end position="91"/>
    </location>
</feature>
<keyword evidence="4 9" id="KW-0552">Olfaction</keyword>
<keyword evidence="2 9" id="KW-0716">Sensory transduction</keyword>
<dbReference type="Pfam" id="PF02949">
    <property type="entry name" value="7tm_6"/>
    <property type="match status" value="1"/>
</dbReference>
<proteinExistence type="evidence at transcript level"/>
<dbReference type="PANTHER" id="PTHR21137">
    <property type="entry name" value="ODORANT RECEPTOR"/>
    <property type="match status" value="1"/>
</dbReference>
<feature type="transmembrane region" description="Helical" evidence="9">
    <location>
        <begin position="137"/>
        <end position="160"/>
    </location>
</feature>
<keyword evidence="7 9" id="KW-0675">Receptor</keyword>
<evidence type="ECO:0000256" key="3">
    <source>
        <dbReference type="ARBA" id="ARBA00022692"/>
    </source>
</evidence>
<evidence type="ECO:0000313" key="10">
    <source>
        <dbReference type="EMBL" id="AST36417.1"/>
    </source>
</evidence>
<evidence type="ECO:0000256" key="4">
    <source>
        <dbReference type="ARBA" id="ARBA00022725"/>
    </source>
</evidence>
<comment type="similarity">
    <text evidence="9">Belongs to the insect chemoreceptor superfamily. Heteromeric odorant receptor channel (TC 1.A.69) family.</text>
</comment>
<keyword evidence="6 9" id="KW-0472">Membrane</keyword>
<keyword evidence="8 9" id="KW-0807">Transducer</keyword>
<dbReference type="GO" id="GO:0004984">
    <property type="term" value="F:olfactory receptor activity"/>
    <property type="evidence" value="ECO:0007669"/>
    <property type="project" value="InterPro"/>
</dbReference>
<name>A0A223HDF3_9NEOP</name>